<dbReference type="FunFam" id="3.30.160.60:FF:000446">
    <property type="entry name" value="Zinc finger protein"/>
    <property type="match status" value="1"/>
</dbReference>
<keyword evidence="5" id="KW-0862">Zinc</keyword>
<gene>
    <name evidence="10" type="ORF">O3M35_008457</name>
</gene>
<comment type="caution">
    <text evidence="10">The sequence shown here is derived from an EMBL/GenBank/DDBJ whole genome shotgun (WGS) entry which is preliminary data.</text>
</comment>
<keyword evidence="11" id="KW-1185">Reference proteome</keyword>
<name>A0AAW1D7T9_9HEMI</name>
<evidence type="ECO:0000256" key="2">
    <source>
        <dbReference type="ARBA" id="ARBA00022723"/>
    </source>
</evidence>
<dbReference type="SMART" id="SM00355">
    <property type="entry name" value="ZnF_C2H2"/>
    <property type="match status" value="10"/>
</dbReference>
<evidence type="ECO:0000256" key="6">
    <source>
        <dbReference type="ARBA" id="ARBA00023125"/>
    </source>
</evidence>
<evidence type="ECO:0000256" key="8">
    <source>
        <dbReference type="PROSITE-ProRule" id="PRU00042"/>
    </source>
</evidence>
<feature type="domain" description="C2H2-type" evidence="9">
    <location>
        <begin position="329"/>
        <end position="357"/>
    </location>
</feature>
<evidence type="ECO:0000256" key="1">
    <source>
        <dbReference type="ARBA" id="ARBA00004123"/>
    </source>
</evidence>
<proteinExistence type="predicted"/>
<dbReference type="GO" id="GO:0000981">
    <property type="term" value="F:DNA-binding transcription factor activity, RNA polymerase II-specific"/>
    <property type="evidence" value="ECO:0007669"/>
    <property type="project" value="TreeGrafter"/>
</dbReference>
<dbReference type="GO" id="GO:0045892">
    <property type="term" value="P:negative regulation of DNA-templated transcription"/>
    <property type="evidence" value="ECO:0007669"/>
    <property type="project" value="UniProtKB-ARBA"/>
</dbReference>
<dbReference type="GO" id="GO:0005634">
    <property type="term" value="C:nucleus"/>
    <property type="evidence" value="ECO:0007669"/>
    <property type="project" value="UniProtKB-SubCell"/>
</dbReference>
<evidence type="ECO:0000256" key="3">
    <source>
        <dbReference type="ARBA" id="ARBA00022737"/>
    </source>
</evidence>
<comment type="subcellular location">
    <subcellularLocation>
        <location evidence="1">Nucleus</location>
    </subcellularLocation>
</comment>
<dbReference type="AlphaFoldDB" id="A0AAW1D7T9"/>
<dbReference type="Proteomes" id="UP001461498">
    <property type="component" value="Unassembled WGS sequence"/>
</dbReference>
<reference evidence="10 11" key="1">
    <citation type="submission" date="2022-12" db="EMBL/GenBank/DDBJ databases">
        <title>Chromosome-level genome assembly of true bugs.</title>
        <authorList>
            <person name="Ma L."/>
            <person name="Li H."/>
        </authorList>
    </citation>
    <scope>NUCLEOTIDE SEQUENCE [LARGE SCALE GENOMIC DNA]</scope>
    <source>
        <strain evidence="10">Lab_2022b</strain>
    </source>
</reference>
<dbReference type="GO" id="GO:0008270">
    <property type="term" value="F:zinc ion binding"/>
    <property type="evidence" value="ECO:0007669"/>
    <property type="project" value="UniProtKB-KW"/>
</dbReference>
<sequence>MAFATKCRMDLTVICQWKDCSYFSKSQEDFYDHVKDHLPHLEVVSNSESEECYKCLWLNCTLQSTDTEEITWHVKYHGFHAILKAKGDNVAKSHKLPPCTLSSLESNTFPNRGTPLICQWNSCNEKFSGQIELINHVHFYHLLFLQSKSKERVKCQWTGCSLTTTKKSKLIDHVRMHTGDKAVACSHCGQMHANKTKFINHRNRQLPITEQSPQCSHCLVHFPNVRFLRIHMRQHVHLYKCCYCDITCSTVSILSAHIKYRHLPYKPFKCTECSYVCKSKIDLSKHMMTHSGNIFICAQEGCNAQYRTVYSLDRHFEKEHTENPQLSKFACHLCSKTFTRGAKLTKHLCSKHKVTKTSGYSRFEYRREEDGYYRLQTTRLESLEVVEIGEWVVVCDSESKEVAEEDVDDPTPIEHIKNINGTLPIEVKDNENIVISCNVVTTDQDLPPEARVVAIGE</sequence>
<evidence type="ECO:0000313" key="11">
    <source>
        <dbReference type="Proteomes" id="UP001461498"/>
    </source>
</evidence>
<evidence type="ECO:0000256" key="7">
    <source>
        <dbReference type="ARBA" id="ARBA00023242"/>
    </source>
</evidence>
<protein>
    <recommendedName>
        <fullName evidence="9">C2H2-type domain-containing protein</fullName>
    </recommendedName>
</protein>
<evidence type="ECO:0000259" key="9">
    <source>
        <dbReference type="PROSITE" id="PS50157"/>
    </source>
</evidence>
<evidence type="ECO:0000256" key="5">
    <source>
        <dbReference type="ARBA" id="ARBA00022833"/>
    </source>
</evidence>
<feature type="domain" description="C2H2-type" evidence="9">
    <location>
        <begin position="239"/>
        <end position="267"/>
    </location>
</feature>
<keyword evidence="2" id="KW-0479">Metal-binding</keyword>
<dbReference type="PANTHER" id="PTHR24391">
    <property type="entry name" value="HISTONE H4 TRANSCRIPTION FACTOR-RELATED"/>
    <property type="match status" value="1"/>
</dbReference>
<feature type="domain" description="C2H2-type" evidence="9">
    <location>
        <begin position="268"/>
        <end position="292"/>
    </location>
</feature>
<dbReference type="PROSITE" id="PS50157">
    <property type="entry name" value="ZINC_FINGER_C2H2_2"/>
    <property type="match status" value="4"/>
</dbReference>
<dbReference type="PROSITE" id="PS00028">
    <property type="entry name" value="ZINC_FINGER_C2H2_1"/>
    <property type="match status" value="5"/>
</dbReference>
<dbReference type="InterPro" id="IPR051574">
    <property type="entry name" value="ZnF_E-box_Homeobox"/>
</dbReference>
<keyword evidence="3" id="KW-0677">Repeat</keyword>
<keyword evidence="6" id="KW-0238">DNA-binding</keyword>
<dbReference type="GO" id="GO:0000978">
    <property type="term" value="F:RNA polymerase II cis-regulatory region sequence-specific DNA binding"/>
    <property type="evidence" value="ECO:0007669"/>
    <property type="project" value="TreeGrafter"/>
</dbReference>
<keyword evidence="4 8" id="KW-0863">Zinc-finger</keyword>
<dbReference type="EMBL" id="JAPXFL010000005">
    <property type="protein sequence ID" value="KAK9506537.1"/>
    <property type="molecule type" value="Genomic_DNA"/>
</dbReference>
<dbReference type="InterPro" id="IPR013087">
    <property type="entry name" value="Znf_C2H2_type"/>
</dbReference>
<feature type="domain" description="C2H2-type" evidence="9">
    <location>
        <begin position="153"/>
        <end position="182"/>
    </location>
</feature>
<organism evidence="10 11">
    <name type="scientific">Rhynocoris fuscipes</name>
    <dbReference type="NCBI Taxonomy" id="488301"/>
    <lineage>
        <taxon>Eukaryota</taxon>
        <taxon>Metazoa</taxon>
        <taxon>Ecdysozoa</taxon>
        <taxon>Arthropoda</taxon>
        <taxon>Hexapoda</taxon>
        <taxon>Insecta</taxon>
        <taxon>Pterygota</taxon>
        <taxon>Neoptera</taxon>
        <taxon>Paraneoptera</taxon>
        <taxon>Hemiptera</taxon>
        <taxon>Heteroptera</taxon>
        <taxon>Panheteroptera</taxon>
        <taxon>Cimicomorpha</taxon>
        <taxon>Reduviidae</taxon>
        <taxon>Harpactorinae</taxon>
        <taxon>Harpactorini</taxon>
        <taxon>Rhynocoris</taxon>
    </lineage>
</organism>
<dbReference type="SUPFAM" id="SSF57667">
    <property type="entry name" value="beta-beta-alpha zinc fingers"/>
    <property type="match status" value="3"/>
</dbReference>
<keyword evidence="7" id="KW-0539">Nucleus</keyword>
<evidence type="ECO:0000256" key="4">
    <source>
        <dbReference type="ARBA" id="ARBA00022771"/>
    </source>
</evidence>
<evidence type="ECO:0000313" key="10">
    <source>
        <dbReference type="EMBL" id="KAK9506537.1"/>
    </source>
</evidence>
<accession>A0AAW1D7T9</accession>
<dbReference type="PANTHER" id="PTHR24391:SF18">
    <property type="entry name" value="EG:115C2.6 PROTEIN"/>
    <property type="match status" value="1"/>
</dbReference>
<dbReference type="Gene3D" id="3.30.160.60">
    <property type="entry name" value="Classic Zinc Finger"/>
    <property type="match status" value="4"/>
</dbReference>
<dbReference type="Pfam" id="PF00096">
    <property type="entry name" value="zf-C2H2"/>
    <property type="match status" value="1"/>
</dbReference>
<dbReference type="InterPro" id="IPR036236">
    <property type="entry name" value="Znf_C2H2_sf"/>
</dbReference>